<dbReference type="AlphaFoldDB" id="A0A1G8ANJ3"/>
<evidence type="ECO:0000313" key="8">
    <source>
        <dbReference type="Proteomes" id="UP000199706"/>
    </source>
</evidence>
<dbReference type="InterPro" id="IPR023772">
    <property type="entry name" value="DNA-bd_HTH_TetR-type_CS"/>
</dbReference>
<gene>
    <name evidence="7" type="ORF">SAMN05216466_10828</name>
</gene>
<dbReference type="InterPro" id="IPR001647">
    <property type="entry name" value="HTH_TetR"/>
</dbReference>
<dbReference type="EMBL" id="FNCJ01000008">
    <property type="protein sequence ID" value="SDH22528.1"/>
    <property type="molecule type" value="Genomic_DNA"/>
</dbReference>
<dbReference type="Proteomes" id="UP000199706">
    <property type="component" value="Unassembled WGS sequence"/>
</dbReference>
<dbReference type="RefSeq" id="WP_090686027.1">
    <property type="nucleotide sequence ID" value="NZ_CADERL010000011.1"/>
</dbReference>
<dbReference type="GO" id="GO:0003700">
    <property type="term" value="F:DNA-binding transcription factor activity"/>
    <property type="evidence" value="ECO:0007669"/>
    <property type="project" value="TreeGrafter"/>
</dbReference>
<dbReference type="SUPFAM" id="SSF46689">
    <property type="entry name" value="Homeodomain-like"/>
    <property type="match status" value="1"/>
</dbReference>
<proteinExistence type="predicted"/>
<organism evidence="7 8">
    <name type="scientific">Paraburkholderia phenazinium</name>
    <dbReference type="NCBI Taxonomy" id="60549"/>
    <lineage>
        <taxon>Bacteria</taxon>
        <taxon>Pseudomonadati</taxon>
        <taxon>Pseudomonadota</taxon>
        <taxon>Betaproteobacteria</taxon>
        <taxon>Burkholderiales</taxon>
        <taxon>Burkholderiaceae</taxon>
        <taxon>Paraburkholderia</taxon>
    </lineage>
</organism>
<dbReference type="Gene3D" id="1.10.357.10">
    <property type="entry name" value="Tetracycline Repressor, domain 2"/>
    <property type="match status" value="1"/>
</dbReference>
<keyword evidence="4" id="KW-0804">Transcription</keyword>
<dbReference type="InterPro" id="IPR009057">
    <property type="entry name" value="Homeodomain-like_sf"/>
</dbReference>
<dbReference type="SUPFAM" id="SSF48498">
    <property type="entry name" value="Tetracyclin repressor-like, C-terminal domain"/>
    <property type="match status" value="1"/>
</dbReference>
<evidence type="ECO:0000256" key="2">
    <source>
        <dbReference type="ARBA" id="ARBA00023015"/>
    </source>
</evidence>
<dbReference type="PRINTS" id="PR00455">
    <property type="entry name" value="HTHTETR"/>
</dbReference>
<evidence type="ECO:0000256" key="4">
    <source>
        <dbReference type="ARBA" id="ARBA00023163"/>
    </source>
</evidence>
<accession>A0A1G8ANJ3</accession>
<dbReference type="PANTHER" id="PTHR30055:SF234">
    <property type="entry name" value="HTH-TYPE TRANSCRIPTIONAL REGULATOR BETI"/>
    <property type="match status" value="1"/>
</dbReference>
<dbReference type="InterPro" id="IPR041673">
    <property type="entry name" value="TetR_C_23"/>
</dbReference>
<evidence type="ECO:0000313" key="7">
    <source>
        <dbReference type="EMBL" id="SDH22528.1"/>
    </source>
</evidence>
<dbReference type="Pfam" id="PF00440">
    <property type="entry name" value="TetR_N"/>
    <property type="match status" value="1"/>
</dbReference>
<reference evidence="7 8" key="1">
    <citation type="submission" date="2016-10" db="EMBL/GenBank/DDBJ databases">
        <authorList>
            <person name="de Groot N.N."/>
        </authorList>
    </citation>
    <scope>NUCLEOTIDE SEQUENCE [LARGE SCALE GENOMIC DNA]</scope>
    <source>
        <strain evidence="7 8">LMG 2247</strain>
    </source>
</reference>
<protein>
    <submittedName>
        <fullName evidence="7">DNA-binding transcriptional regulator, AcrR family</fullName>
    </submittedName>
</protein>
<dbReference type="PANTHER" id="PTHR30055">
    <property type="entry name" value="HTH-TYPE TRANSCRIPTIONAL REGULATOR RUTR"/>
    <property type="match status" value="1"/>
</dbReference>
<dbReference type="InterPro" id="IPR036271">
    <property type="entry name" value="Tet_transcr_reg_TetR-rel_C_sf"/>
</dbReference>
<dbReference type="InterPro" id="IPR050109">
    <property type="entry name" value="HTH-type_TetR-like_transc_reg"/>
</dbReference>
<feature type="DNA-binding region" description="H-T-H motif" evidence="5">
    <location>
        <begin position="32"/>
        <end position="51"/>
    </location>
</feature>
<keyword evidence="3 5" id="KW-0238">DNA-binding</keyword>
<evidence type="ECO:0000256" key="3">
    <source>
        <dbReference type="ARBA" id="ARBA00023125"/>
    </source>
</evidence>
<dbReference type="Pfam" id="PF17931">
    <property type="entry name" value="TetR_C_23"/>
    <property type="match status" value="1"/>
</dbReference>
<feature type="domain" description="HTH tetR-type" evidence="6">
    <location>
        <begin position="9"/>
        <end position="69"/>
    </location>
</feature>
<dbReference type="PROSITE" id="PS01081">
    <property type="entry name" value="HTH_TETR_1"/>
    <property type="match status" value="1"/>
</dbReference>
<dbReference type="PROSITE" id="PS50977">
    <property type="entry name" value="HTH_TETR_2"/>
    <property type="match status" value="1"/>
</dbReference>
<keyword evidence="1" id="KW-0678">Repressor</keyword>
<evidence type="ECO:0000256" key="1">
    <source>
        <dbReference type="ARBA" id="ARBA00022491"/>
    </source>
</evidence>
<dbReference type="GO" id="GO:0000976">
    <property type="term" value="F:transcription cis-regulatory region binding"/>
    <property type="evidence" value="ECO:0007669"/>
    <property type="project" value="TreeGrafter"/>
</dbReference>
<keyword evidence="2" id="KW-0805">Transcription regulation</keyword>
<evidence type="ECO:0000259" key="6">
    <source>
        <dbReference type="PROSITE" id="PS50977"/>
    </source>
</evidence>
<name>A0A1G8ANJ3_9BURK</name>
<evidence type="ECO:0000256" key="5">
    <source>
        <dbReference type="PROSITE-ProRule" id="PRU00335"/>
    </source>
</evidence>
<sequence>MKTTKSRQQQTQRLILQATVDLMTEHGFDNASMKQIARAAGIGDATIYKYFPTKEKLVLGYFEQSINDAIAATLGTTGFASYTLEERLQRLVDALLEILLGDREFVAVARELVGKSPTLMMGDALPGKLAIKQQVVAFLDAAEAAGGIAPCDFKPLIGGLFADYLLAVIVYWLNDGSDELADTTRLVDLTLALLVQVLESGLLNKLSDLAGFLLRSQLARLMQNGSALLDLVQLARPLMRHPKAASHGA</sequence>
<dbReference type="OrthoDB" id="8535430at2"/>